<dbReference type="CDD" id="cd03214">
    <property type="entry name" value="ABC_Iron-Siderophores_B12_Hemin"/>
    <property type="match status" value="1"/>
</dbReference>
<dbReference type="EMBL" id="UOFZ01000009">
    <property type="protein sequence ID" value="VAX12040.1"/>
    <property type="molecule type" value="Genomic_DNA"/>
</dbReference>
<dbReference type="PROSITE" id="PS50893">
    <property type="entry name" value="ABC_TRANSPORTER_2"/>
    <property type="match status" value="1"/>
</dbReference>
<dbReference type="PANTHER" id="PTHR42794">
    <property type="entry name" value="HEMIN IMPORT ATP-BINDING PROTEIN HMUV"/>
    <property type="match status" value="1"/>
</dbReference>
<dbReference type="InterPro" id="IPR027417">
    <property type="entry name" value="P-loop_NTPase"/>
</dbReference>
<evidence type="ECO:0000256" key="1">
    <source>
        <dbReference type="ARBA" id="ARBA00022448"/>
    </source>
</evidence>
<dbReference type="SMART" id="SM00382">
    <property type="entry name" value="AAA"/>
    <property type="match status" value="1"/>
</dbReference>
<dbReference type="GO" id="GO:0005524">
    <property type="term" value="F:ATP binding"/>
    <property type="evidence" value="ECO:0007669"/>
    <property type="project" value="UniProtKB-KW"/>
</dbReference>
<dbReference type="InterPro" id="IPR003439">
    <property type="entry name" value="ABC_transporter-like_ATP-bd"/>
</dbReference>
<protein>
    <submittedName>
        <fullName evidence="6">COG0488: ATPase components of ABC transporters with duplicated ATPase domains</fullName>
    </submittedName>
</protein>
<keyword evidence="4" id="KW-1278">Translocase</keyword>
<gene>
    <name evidence="6" type="ORF">MNBD_GAMMA24-800</name>
</gene>
<dbReference type="Pfam" id="PF00005">
    <property type="entry name" value="ABC_tran"/>
    <property type="match status" value="1"/>
</dbReference>
<dbReference type="InterPro" id="IPR017871">
    <property type="entry name" value="ABC_transporter-like_CS"/>
</dbReference>
<reference evidence="6" key="1">
    <citation type="submission" date="2018-06" db="EMBL/GenBank/DDBJ databases">
        <authorList>
            <person name="Zhirakovskaya E."/>
        </authorList>
    </citation>
    <scope>NUCLEOTIDE SEQUENCE</scope>
</reference>
<evidence type="ECO:0000259" key="5">
    <source>
        <dbReference type="PROSITE" id="PS50893"/>
    </source>
</evidence>
<dbReference type="GO" id="GO:0016887">
    <property type="term" value="F:ATP hydrolysis activity"/>
    <property type="evidence" value="ECO:0007669"/>
    <property type="project" value="InterPro"/>
</dbReference>
<keyword evidence="1" id="KW-0813">Transport</keyword>
<dbReference type="FunFam" id="3.40.50.300:FF:000134">
    <property type="entry name" value="Iron-enterobactin ABC transporter ATP-binding protein"/>
    <property type="match status" value="1"/>
</dbReference>
<dbReference type="PROSITE" id="PS00211">
    <property type="entry name" value="ABC_TRANSPORTER_1"/>
    <property type="match status" value="1"/>
</dbReference>
<evidence type="ECO:0000256" key="4">
    <source>
        <dbReference type="ARBA" id="ARBA00022967"/>
    </source>
</evidence>
<sequence>MTGTSLLRCENLSLEAGNRCLIEHLDLDIQYRQRWAVLGMNGAGKTTLLQTLAGLLPAQQGQIYLDDQPLQQKSRREIALKLGLLFQDQHELFPGTVMETILTGRHPHLRAWQWESANDKDMARKLLAAVDLENYEQRQVNTLSGGERRRLGVATVLLQEPDLLLLDEPVNHLDLHHQQTILQLLNSTVQEKNNALLMVMHDINLSAYYCDHVLMIFKDGKTRQGSTAELLQEEILSELYQHRIRGLRHGEQTFFSSI</sequence>
<accession>A0A3B1BN69</accession>
<name>A0A3B1BN69_9ZZZZ</name>
<evidence type="ECO:0000256" key="2">
    <source>
        <dbReference type="ARBA" id="ARBA00022741"/>
    </source>
</evidence>
<dbReference type="InterPro" id="IPR003593">
    <property type="entry name" value="AAA+_ATPase"/>
</dbReference>
<feature type="domain" description="ABC transporter" evidence="5">
    <location>
        <begin position="7"/>
        <end position="243"/>
    </location>
</feature>
<dbReference type="SUPFAM" id="SSF52540">
    <property type="entry name" value="P-loop containing nucleoside triphosphate hydrolases"/>
    <property type="match status" value="1"/>
</dbReference>
<keyword evidence="3" id="KW-0067">ATP-binding</keyword>
<evidence type="ECO:0000313" key="6">
    <source>
        <dbReference type="EMBL" id="VAX12040.1"/>
    </source>
</evidence>
<dbReference type="PANTHER" id="PTHR42794:SF1">
    <property type="entry name" value="HEMIN IMPORT ATP-BINDING PROTEIN HMUV"/>
    <property type="match status" value="1"/>
</dbReference>
<organism evidence="6">
    <name type="scientific">hydrothermal vent metagenome</name>
    <dbReference type="NCBI Taxonomy" id="652676"/>
    <lineage>
        <taxon>unclassified sequences</taxon>
        <taxon>metagenomes</taxon>
        <taxon>ecological metagenomes</taxon>
    </lineage>
</organism>
<dbReference type="AlphaFoldDB" id="A0A3B1BN69"/>
<dbReference type="Gene3D" id="3.40.50.300">
    <property type="entry name" value="P-loop containing nucleotide triphosphate hydrolases"/>
    <property type="match status" value="1"/>
</dbReference>
<keyword evidence="2" id="KW-0547">Nucleotide-binding</keyword>
<proteinExistence type="predicted"/>
<evidence type="ECO:0000256" key="3">
    <source>
        <dbReference type="ARBA" id="ARBA00022840"/>
    </source>
</evidence>